<name>R9S5R4_9CAUD</name>
<reference evidence="1 2" key="1">
    <citation type="submission" date="2010-10" db="EMBL/GenBank/DDBJ databases">
        <title>The Genome Sequence of Prochlorococcus phage P-SSM3.</title>
        <authorList>
            <consortium name="The Broad Institute Genome Sequencing Platform"/>
            <person name="Henn M.R."/>
            <person name="Sullivan M.S."/>
            <person name="Osburne M.S."/>
            <person name="Levin J."/>
            <person name="Malboeuf C."/>
            <person name="Casali M."/>
            <person name="Russ C."/>
            <person name="Lennon N."/>
            <person name="Chapman S.B."/>
            <person name="Erlich R."/>
            <person name="Young S.K."/>
            <person name="Yandava C."/>
            <person name="Zeng Q."/>
            <person name="Alvarado L."/>
            <person name="Anderson S."/>
            <person name="Berlin A."/>
            <person name="Chen Z."/>
            <person name="Freedman E."/>
            <person name="Gellesch M."/>
            <person name="Goldberg J."/>
            <person name="Green L."/>
            <person name="Griggs A."/>
            <person name="Gujja S."/>
            <person name="Heilman E.R."/>
            <person name="Heiman D."/>
            <person name="Hollinger A."/>
            <person name="Howarth C."/>
            <person name="Larson L."/>
            <person name="Mehta T."/>
            <person name="Pearson M."/>
            <person name="Roberts A."/>
            <person name="Ryan E."/>
            <person name="Saif S."/>
            <person name="Shea T."/>
            <person name="Shenoy N."/>
            <person name="Sisk P."/>
            <person name="Stolte C."/>
            <person name="Sykes S."/>
            <person name="White J."/>
            <person name="Yu Q."/>
            <person name="Coleman M.L."/>
            <person name="Huang K.H."/>
            <person name="Weigele P.R."/>
            <person name="DeFrancesco A.S."/>
            <person name="Kern S.E."/>
            <person name="Thompson L.R."/>
            <person name="Fu R."/>
            <person name="Hombeck B."/>
            <person name="Chisholm S.W."/>
            <person name="Haas B."/>
            <person name="Nusbaum C."/>
            <person name="Birren B."/>
        </authorList>
    </citation>
    <scope>NUCLEOTIDE SEQUENCE [LARGE SCALE GENOMIC DNA]</scope>
    <source>
        <strain evidence="1 2">P-SSM3</strain>
    </source>
</reference>
<dbReference type="RefSeq" id="YP_008130121.1">
    <property type="nucleotide sequence ID" value="NC_021559.1"/>
</dbReference>
<dbReference type="GeneID" id="15956876"/>
<keyword evidence="2" id="KW-1185">Reference proteome</keyword>
<dbReference type="Proteomes" id="UP000201670">
    <property type="component" value="Segment"/>
</dbReference>
<sequence length="70" mass="8606">MAKNKREPKLPNLPKKNRKPKFYKVETEYFEVDFISKKVYQQCLKHCNNIGIEFNYYMFEFNIHDENLVN</sequence>
<dbReference type="KEGG" id="vg:15956876"/>
<dbReference type="EMBL" id="HQ337021">
    <property type="protein sequence ID" value="AGN12132.1"/>
    <property type="molecule type" value="Genomic_DNA"/>
</dbReference>
<protein>
    <submittedName>
        <fullName evidence="1">Uncharacterized protein</fullName>
    </submittedName>
</protein>
<proteinExistence type="predicted"/>
<evidence type="ECO:0000313" key="2">
    <source>
        <dbReference type="Proteomes" id="UP000201670"/>
    </source>
</evidence>
<accession>R9S5R4</accession>
<evidence type="ECO:0000313" key="1">
    <source>
        <dbReference type="EMBL" id="AGN12132.1"/>
    </source>
</evidence>
<organism evidence="1 2">
    <name type="scientific">Prochlorococcus phage P-SSM3</name>
    <dbReference type="NCBI Taxonomy" id="536453"/>
    <lineage>
        <taxon>Viruses</taxon>
        <taxon>Duplodnaviria</taxon>
        <taxon>Heunggongvirae</taxon>
        <taxon>Uroviricota</taxon>
        <taxon>Caudoviricetes</taxon>
        <taxon>Pantevenvirales</taxon>
        <taxon>Kyanoviridae</taxon>
        <taxon>Ronodorvirus</taxon>
        <taxon>Ronodorvirus pssm3</taxon>
    </lineage>
</organism>
<gene>
    <name evidence="1" type="ORF">PRAG_00195</name>
</gene>